<name>A0A1M2V736_TRAPU</name>
<keyword evidence="5" id="KW-0092">Biotin</keyword>
<evidence type="ECO:0000256" key="6">
    <source>
        <dbReference type="PROSITE-ProRule" id="PRU00409"/>
    </source>
</evidence>
<dbReference type="GO" id="GO:0046872">
    <property type="term" value="F:metal ion binding"/>
    <property type="evidence" value="ECO:0007669"/>
    <property type="project" value="InterPro"/>
</dbReference>
<dbReference type="InterPro" id="IPR005479">
    <property type="entry name" value="CPAse_ATP-bd"/>
</dbReference>
<dbReference type="PROSITE" id="PS00867">
    <property type="entry name" value="CPSASE_2"/>
    <property type="match status" value="1"/>
</dbReference>
<dbReference type="InterPro" id="IPR011764">
    <property type="entry name" value="Biotin_carboxylation_dom"/>
</dbReference>
<comment type="cofactor">
    <cofactor evidence="1">
        <name>biotin</name>
        <dbReference type="ChEBI" id="CHEBI:57586"/>
    </cofactor>
</comment>
<evidence type="ECO:0000256" key="2">
    <source>
        <dbReference type="ARBA" id="ARBA00022598"/>
    </source>
</evidence>
<dbReference type="InterPro" id="IPR005482">
    <property type="entry name" value="Biotin_COase_C"/>
</dbReference>
<keyword evidence="11" id="KW-1185">Reference proteome</keyword>
<dbReference type="SUPFAM" id="SSF51230">
    <property type="entry name" value="Single hybrid motif"/>
    <property type="match status" value="1"/>
</dbReference>
<dbReference type="GO" id="GO:0016874">
    <property type="term" value="F:ligase activity"/>
    <property type="evidence" value="ECO:0007669"/>
    <property type="project" value="UniProtKB-KW"/>
</dbReference>
<dbReference type="Pfam" id="PF02785">
    <property type="entry name" value="Biotin_carb_C"/>
    <property type="match status" value="1"/>
</dbReference>
<reference evidence="10 11" key="1">
    <citation type="submission" date="2016-10" db="EMBL/GenBank/DDBJ databases">
        <title>Genome sequence of the basidiomycete white-rot fungus Trametes pubescens.</title>
        <authorList>
            <person name="Makela M.R."/>
            <person name="Granchi Z."/>
            <person name="Peng M."/>
            <person name="De Vries R.P."/>
            <person name="Grigoriev I."/>
            <person name="Riley R."/>
            <person name="Hilden K."/>
        </authorList>
    </citation>
    <scope>NUCLEOTIDE SEQUENCE [LARGE SCALE GENOMIC DNA]</scope>
    <source>
        <strain evidence="10 11">FBCC735</strain>
    </source>
</reference>
<dbReference type="Pfam" id="PF00364">
    <property type="entry name" value="Biotin_lipoyl"/>
    <property type="match status" value="1"/>
</dbReference>
<dbReference type="PANTHER" id="PTHR45007">
    <property type="entry name" value="CARBOXYLASE, PUTATIVE (AFU_ORTHOLOGUE AFUA_5G07570)-RELATED"/>
    <property type="match status" value="1"/>
</dbReference>
<organism evidence="10 11">
    <name type="scientific">Trametes pubescens</name>
    <name type="common">White-rot fungus</name>
    <dbReference type="NCBI Taxonomy" id="154538"/>
    <lineage>
        <taxon>Eukaryota</taxon>
        <taxon>Fungi</taxon>
        <taxon>Dikarya</taxon>
        <taxon>Basidiomycota</taxon>
        <taxon>Agaricomycotina</taxon>
        <taxon>Agaricomycetes</taxon>
        <taxon>Polyporales</taxon>
        <taxon>Polyporaceae</taxon>
        <taxon>Trametes</taxon>
    </lineage>
</organism>
<evidence type="ECO:0000313" key="10">
    <source>
        <dbReference type="EMBL" id="OJT03450.1"/>
    </source>
</evidence>
<dbReference type="InterPro" id="IPR000089">
    <property type="entry name" value="Biotin_lipoyl"/>
</dbReference>
<dbReference type="SUPFAM" id="SSF56059">
    <property type="entry name" value="Glutathione synthetase ATP-binding domain-like"/>
    <property type="match status" value="1"/>
</dbReference>
<feature type="domain" description="ATP-grasp" evidence="8">
    <location>
        <begin position="25"/>
        <end position="218"/>
    </location>
</feature>
<evidence type="ECO:0000256" key="4">
    <source>
        <dbReference type="ARBA" id="ARBA00022840"/>
    </source>
</evidence>
<feature type="region of interest" description="Disordered" evidence="7">
    <location>
        <begin position="378"/>
        <end position="399"/>
    </location>
</feature>
<gene>
    <name evidence="10" type="ORF">TRAPUB_5869</name>
</gene>
<evidence type="ECO:0000256" key="3">
    <source>
        <dbReference type="ARBA" id="ARBA00022741"/>
    </source>
</evidence>
<evidence type="ECO:0000256" key="1">
    <source>
        <dbReference type="ARBA" id="ARBA00001953"/>
    </source>
</evidence>
<accession>A0A1M2V736</accession>
<dbReference type="GO" id="GO:0005524">
    <property type="term" value="F:ATP binding"/>
    <property type="evidence" value="ECO:0007669"/>
    <property type="project" value="UniProtKB-UniRule"/>
</dbReference>
<evidence type="ECO:0000313" key="11">
    <source>
        <dbReference type="Proteomes" id="UP000184267"/>
    </source>
</evidence>
<dbReference type="AlphaFoldDB" id="A0A1M2V736"/>
<dbReference type="CDD" id="cd06850">
    <property type="entry name" value="biotinyl_domain"/>
    <property type="match status" value="1"/>
</dbReference>
<dbReference type="STRING" id="154538.A0A1M2V736"/>
<keyword evidence="10" id="KW-0670">Pyruvate</keyword>
<dbReference type="OrthoDB" id="196847at2759"/>
<dbReference type="SMART" id="SM00878">
    <property type="entry name" value="Biotin_carb_C"/>
    <property type="match status" value="1"/>
</dbReference>
<keyword evidence="4 6" id="KW-0067">ATP-binding</keyword>
<evidence type="ECO:0000256" key="7">
    <source>
        <dbReference type="SAM" id="MobiDB-lite"/>
    </source>
</evidence>
<dbReference type="Pfam" id="PF02786">
    <property type="entry name" value="CPSase_L_D2"/>
    <property type="match status" value="1"/>
</dbReference>
<dbReference type="PANTHER" id="PTHR45007:SF1">
    <property type="entry name" value="CARBOXYLASE, PUTATIVE (AFU_ORTHOLOGUE AFUA_5G07570)-RELATED"/>
    <property type="match status" value="1"/>
</dbReference>
<dbReference type="EMBL" id="MNAD01001612">
    <property type="protein sequence ID" value="OJT03450.1"/>
    <property type="molecule type" value="Genomic_DNA"/>
</dbReference>
<dbReference type="SUPFAM" id="SSF51246">
    <property type="entry name" value="Rudiment single hybrid motif"/>
    <property type="match status" value="1"/>
</dbReference>
<dbReference type="Gene3D" id="3.30.470.20">
    <property type="entry name" value="ATP-grasp fold, B domain"/>
    <property type="match status" value="1"/>
</dbReference>
<dbReference type="PROSITE" id="PS50979">
    <property type="entry name" value="BC"/>
    <property type="match status" value="1"/>
</dbReference>
<dbReference type="OMA" id="KGDAWSI"/>
<dbReference type="FunFam" id="3.30.1490.20:FF:000003">
    <property type="entry name" value="acetyl-CoA carboxylase isoform X1"/>
    <property type="match status" value="1"/>
</dbReference>
<dbReference type="Proteomes" id="UP000184267">
    <property type="component" value="Unassembled WGS sequence"/>
</dbReference>
<dbReference type="InterPro" id="IPR011053">
    <property type="entry name" value="Single_hybrid_motif"/>
</dbReference>
<evidence type="ECO:0000259" key="8">
    <source>
        <dbReference type="PROSITE" id="PS50975"/>
    </source>
</evidence>
<evidence type="ECO:0000259" key="9">
    <source>
        <dbReference type="PROSITE" id="PS50979"/>
    </source>
</evidence>
<keyword evidence="2" id="KW-0436">Ligase</keyword>
<evidence type="ECO:0000256" key="5">
    <source>
        <dbReference type="ARBA" id="ARBA00023267"/>
    </source>
</evidence>
<sequence length="571" mass="61033">MAKHVTFVGPSVEVLEIASDKMRSRELATSLGVPVAPGTHVTSAEDVQTFAKANGFPAVIKALDGGGGRGIRLVHTADEVEDAFRRCVGESASRLVFAEKAFVGPGWRHVEVQIVGDGAGEATHLWERECSVQRRFQKIVEMAPSTLPRESVEPLLQAALKMARNLRYKGLGTFEFLVNGQSHEWIFLEINPRLQVEHTVTEEVTNLDLVRVQLLLSQPGASLSSVLPMHSPIPPLPQGHAIQLRLVAEDPQKSFQLSTGTIRPTDVSWPAGRGVRVDTWLGTGSHGGPHPQWTVGVDFDSLLAKVVVHSGTLEESTTRALRALRETRVRGDVKTNVELLAGVMAHPDWTIGAVHTRWLEDHVDEILSLGRQHFHRDIPASSSTSRSRSDRHLSEADNASGTVLLQPGASFQLSLSSATQASSAEQAQKHTLVLSSLGHNAFPSQLSGTITTSLVSTPLSFSLTQLSSTSTSSHIELANPQDPTHVASPLSGKIVELHPALTTATEGSENGSFVRKGEALVVVSMMKMESVVAAPASGNVVRLGRGIKVGAIVGEGTLLCVLGLGGGLARL</sequence>
<dbReference type="InterPro" id="IPR011761">
    <property type="entry name" value="ATP-grasp"/>
</dbReference>
<proteinExistence type="predicted"/>
<keyword evidence="3 6" id="KW-0547">Nucleotide-binding</keyword>
<dbReference type="InterPro" id="IPR011054">
    <property type="entry name" value="Rudment_hybrid_motif"/>
</dbReference>
<dbReference type="Gene3D" id="2.40.50.100">
    <property type="match status" value="1"/>
</dbReference>
<feature type="domain" description="Biotin carboxylation" evidence="9">
    <location>
        <begin position="1"/>
        <end position="364"/>
    </location>
</feature>
<protein>
    <submittedName>
        <fullName evidence="10">Pyruvate carboxylase</fullName>
    </submittedName>
</protein>
<dbReference type="PROSITE" id="PS50975">
    <property type="entry name" value="ATP_GRASP"/>
    <property type="match status" value="1"/>
</dbReference>
<comment type="caution">
    <text evidence="10">The sequence shown here is derived from an EMBL/GenBank/DDBJ whole genome shotgun (WGS) entry which is preliminary data.</text>
</comment>